<evidence type="ECO:0000256" key="4">
    <source>
        <dbReference type="ARBA" id="ARBA00022833"/>
    </source>
</evidence>
<evidence type="ECO:0000256" key="5">
    <source>
        <dbReference type="ARBA" id="ARBA00023002"/>
    </source>
</evidence>
<dbReference type="InterPro" id="IPR013149">
    <property type="entry name" value="ADH-like_C"/>
</dbReference>
<evidence type="ECO:0000313" key="8">
    <source>
        <dbReference type="EMBL" id="PQQ25547.1"/>
    </source>
</evidence>
<dbReference type="SUPFAM" id="SSF50129">
    <property type="entry name" value="GroES-like"/>
    <property type="match status" value="1"/>
</dbReference>
<dbReference type="InterPro" id="IPR036291">
    <property type="entry name" value="NAD(P)-bd_dom_sf"/>
</dbReference>
<keyword evidence="9" id="KW-1185">Reference proteome</keyword>
<keyword evidence="3 6" id="KW-0479">Metal-binding</keyword>
<dbReference type="Gene3D" id="3.90.180.10">
    <property type="entry name" value="Medium-chain alcohol dehydrogenases, catalytic domain"/>
    <property type="match status" value="1"/>
</dbReference>
<dbReference type="InterPro" id="IPR020843">
    <property type="entry name" value="ER"/>
</dbReference>
<accession>A0A2S8Q179</accession>
<evidence type="ECO:0000256" key="3">
    <source>
        <dbReference type="ARBA" id="ARBA00022723"/>
    </source>
</evidence>
<dbReference type="Pfam" id="PF08240">
    <property type="entry name" value="ADH_N"/>
    <property type="match status" value="1"/>
</dbReference>
<dbReference type="CDD" id="cd05285">
    <property type="entry name" value="sorbitol_DH"/>
    <property type="match status" value="1"/>
</dbReference>
<evidence type="ECO:0000313" key="9">
    <source>
        <dbReference type="Proteomes" id="UP000239550"/>
    </source>
</evidence>
<dbReference type="InterPro" id="IPR013154">
    <property type="entry name" value="ADH-like_N"/>
</dbReference>
<dbReference type="AlphaFoldDB" id="A0A2S8Q179"/>
<keyword evidence="5" id="KW-0560">Oxidoreductase</keyword>
<dbReference type="PROSITE" id="PS00059">
    <property type="entry name" value="ADH_ZINC"/>
    <property type="match status" value="1"/>
</dbReference>
<dbReference type="Pfam" id="PF00107">
    <property type="entry name" value="ADH_zinc_N"/>
    <property type="match status" value="1"/>
</dbReference>
<dbReference type="PANTHER" id="PTHR43161">
    <property type="entry name" value="SORBITOL DEHYDROGENASE"/>
    <property type="match status" value="1"/>
</dbReference>
<dbReference type="GO" id="GO:0016616">
    <property type="term" value="F:oxidoreductase activity, acting on the CH-OH group of donors, NAD or NADP as acceptor"/>
    <property type="evidence" value="ECO:0007669"/>
    <property type="project" value="InterPro"/>
</dbReference>
<gene>
    <name evidence="8" type="ORF">C6H66_12180</name>
</gene>
<evidence type="ECO:0000259" key="7">
    <source>
        <dbReference type="SMART" id="SM00829"/>
    </source>
</evidence>
<keyword evidence="4 6" id="KW-0862">Zinc</keyword>
<evidence type="ECO:0000256" key="2">
    <source>
        <dbReference type="ARBA" id="ARBA00008072"/>
    </source>
</evidence>
<comment type="cofactor">
    <cofactor evidence="1 6">
        <name>Zn(2+)</name>
        <dbReference type="ChEBI" id="CHEBI:29105"/>
    </cofactor>
</comment>
<name>A0A2S8Q179_9GAMM</name>
<dbReference type="SUPFAM" id="SSF51735">
    <property type="entry name" value="NAD(P)-binding Rossmann-fold domains"/>
    <property type="match status" value="1"/>
</dbReference>
<reference evidence="8 9" key="1">
    <citation type="submission" date="2018-02" db="EMBL/GenBank/DDBJ databases">
        <title>Five New Genomes of Indian Photorhabdus Isolates TSA.</title>
        <authorList>
            <person name="Dubay B."/>
            <person name="Somvanshi V.S."/>
        </authorList>
    </citation>
    <scope>NUCLEOTIDE SEQUENCE [LARGE SCALE GENOMIC DNA]</scope>
    <source>
        <strain evidence="8 9">H1</strain>
    </source>
</reference>
<dbReference type="PANTHER" id="PTHR43161:SF9">
    <property type="entry name" value="SORBITOL DEHYDROGENASE"/>
    <property type="match status" value="1"/>
</dbReference>
<dbReference type="SMART" id="SM00829">
    <property type="entry name" value="PKS_ER"/>
    <property type="match status" value="1"/>
</dbReference>
<dbReference type="InterPro" id="IPR002328">
    <property type="entry name" value="ADH_Zn_CS"/>
</dbReference>
<protein>
    <submittedName>
        <fullName evidence="8">NAD(P)-dependent alcohol dehydrogenase</fullName>
    </submittedName>
</protein>
<dbReference type="InterPro" id="IPR011032">
    <property type="entry name" value="GroES-like_sf"/>
</dbReference>
<organism evidence="8 9">
    <name type="scientific">Photorhabdus hindustanensis</name>
    <dbReference type="NCBI Taxonomy" id="2918802"/>
    <lineage>
        <taxon>Bacteria</taxon>
        <taxon>Pseudomonadati</taxon>
        <taxon>Pseudomonadota</taxon>
        <taxon>Gammaproteobacteria</taxon>
        <taxon>Enterobacterales</taxon>
        <taxon>Morganellaceae</taxon>
        <taxon>Photorhabdus</taxon>
    </lineage>
</organism>
<dbReference type="InterPro" id="IPR045306">
    <property type="entry name" value="SDH-like"/>
</dbReference>
<evidence type="ECO:0000256" key="1">
    <source>
        <dbReference type="ARBA" id="ARBA00001947"/>
    </source>
</evidence>
<dbReference type="EMBL" id="PUWT01000029">
    <property type="protein sequence ID" value="PQQ25547.1"/>
    <property type="molecule type" value="Genomic_DNA"/>
</dbReference>
<dbReference type="RefSeq" id="WP_046395713.1">
    <property type="nucleotide sequence ID" value="NZ_CAWNTA010000084.1"/>
</dbReference>
<dbReference type="GO" id="GO:0008270">
    <property type="term" value="F:zinc ion binding"/>
    <property type="evidence" value="ECO:0007669"/>
    <property type="project" value="InterPro"/>
</dbReference>
<proteinExistence type="inferred from homology"/>
<dbReference type="Proteomes" id="UP000239550">
    <property type="component" value="Unassembled WGS sequence"/>
</dbReference>
<comment type="caution">
    <text evidence="8">The sequence shown here is derived from an EMBL/GenBank/DDBJ whole genome shotgun (WGS) entry which is preliminary data.</text>
</comment>
<evidence type="ECO:0000256" key="6">
    <source>
        <dbReference type="RuleBase" id="RU361277"/>
    </source>
</evidence>
<feature type="domain" description="Enoyl reductase (ER)" evidence="7">
    <location>
        <begin position="10"/>
        <end position="339"/>
    </location>
</feature>
<dbReference type="Gene3D" id="3.40.50.720">
    <property type="entry name" value="NAD(P)-binding Rossmann-like Domain"/>
    <property type="match status" value="1"/>
</dbReference>
<sequence length="342" mass="36729">MKALVLEKAGQISIQDWEAPEIVGENDVEIKIHSVGICGSDVHYYQYGRIGPFVVEKPMILGHEASGIITAVGKNVTHLKTGDRVCMEPGIPNLQSPQSRAGIYNLDPEIRFWATPPIDGCLRERVIHPAAFTFKLPDNVSFAEGAMVEPLSIGMQAATKAEIKPGDIALVVGAGTIGIVTALAALAGGCSDVIICDVFDEKLEIAKQYPGLHPVNNKVLAEKVNALTDGNGVNILFECSGAKPVIATISEHIAPGGIAVLVGMPIDPAPLDIVSAQAKEITFKTIFRYANMYPRTIRLLSSGKLKVTPLLSATYKFKDSVQAYERAAEGRPTDIKIMLEME</sequence>
<comment type="similarity">
    <text evidence="2 6">Belongs to the zinc-containing alcohol dehydrogenase family.</text>
</comment>